<dbReference type="GO" id="GO:0005730">
    <property type="term" value="C:nucleolus"/>
    <property type="evidence" value="ECO:0007669"/>
    <property type="project" value="TreeGrafter"/>
</dbReference>
<proteinExistence type="predicted"/>
<dbReference type="RefSeq" id="XP_028492359.1">
    <property type="nucleotide sequence ID" value="XM_028635046.1"/>
</dbReference>
<dbReference type="PANTHER" id="PTHR15682">
    <property type="entry name" value="UNHEALTHY RIBOSOME BIOGENESIS PROTEIN 2 HOMOLOG"/>
    <property type="match status" value="1"/>
</dbReference>
<dbReference type="Pfam" id="PF10441">
    <property type="entry name" value="Urb2"/>
    <property type="match status" value="1"/>
</dbReference>
<dbReference type="InterPro" id="IPR052609">
    <property type="entry name" value="Ribosome_Biogenesis_Reg"/>
</dbReference>
<evidence type="ECO:0000259" key="1">
    <source>
        <dbReference type="Pfam" id="PF10441"/>
    </source>
</evidence>
<evidence type="ECO:0000313" key="3">
    <source>
        <dbReference type="Proteomes" id="UP000267145"/>
    </source>
</evidence>
<dbReference type="PANTHER" id="PTHR15682:SF2">
    <property type="entry name" value="UNHEALTHY RIBOSOME BIOGENESIS PROTEIN 2 HOMOLOG"/>
    <property type="match status" value="1"/>
</dbReference>
<reference evidence="2 3" key="1">
    <citation type="submission" date="2018-10" db="EMBL/GenBank/DDBJ databases">
        <title>Genome sequence of Verticillium nonalfalfae VnAa140.</title>
        <authorList>
            <person name="Stajich J.E."/>
            <person name="Kasson M.T."/>
        </authorList>
    </citation>
    <scope>NUCLEOTIDE SEQUENCE [LARGE SCALE GENOMIC DNA]</scope>
    <source>
        <strain evidence="2 3">VnAa140</strain>
    </source>
</reference>
<name>A0A3M9Y1R9_9PEZI</name>
<evidence type="ECO:0000313" key="2">
    <source>
        <dbReference type="EMBL" id="RNJ54201.1"/>
    </source>
</evidence>
<dbReference type="GO" id="GO:0042254">
    <property type="term" value="P:ribosome biogenesis"/>
    <property type="evidence" value="ECO:0007669"/>
    <property type="project" value="TreeGrafter"/>
</dbReference>
<comment type="caution">
    <text evidence="2">The sequence shown here is derived from an EMBL/GenBank/DDBJ whole genome shotgun (WGS) entry which is preliminary data.</text>
</comment>
<dbReference type="EMBL" id="RBVV01000112">
    <property type="protein sequence ID" value="RNJ54201.1"/>
    <property type="molecule type" value="Genomic_DNA"/>
</dbReference>
<accession>A0A3M9Y1R9</accession>
<feature type="domain" description="Nucleolar 27S pre-rRNA processing Urb2/Npa2 C-terminal" evidence="1">
    <location>
        <begin position="1180"/>
        <end position="1391"/>
    </location>
</feature>
<dbReference type="STRING" id="1051616.A0A3M9Y1R9"/>
<keyword evidence="3" id="KW-1185">Reference proteome</keyword>
<sequence length="1392" mass="152508">MDVTMANIHGSTETFTRGRDLVKTVRSLDQTGPGNDGEHIERAWTLLTSVSSSHFYAAEETVLRWLLKSMKTNNDAADTLRRFPLTWRILGCTFQRIPLFSLAKSLADRKFMAILQQTLKSISKPVTLKDAVPAPSSKKRKRTPEVIFDLEALKTRDGCISTGDAVLGALRILLARVDGAAHTSQNERMGAEHIKGLFSQPASDVVTYLAPILSLCEYSATSDLSCAETQENWIHTLSAIWNLRLQGQADGLEVALYLSRSAFGLLGKLTGLAIDVDITLEDRVKSSWVQQLESFMHRNLFLPAKSAFLNRKDLEAPIRAVDISRPIASVAGPVFFHLASTTPRILFGPSASTSEEDWAKATFKLARDSLADLTPQKKSTTLKIMLGEAIANRSNIDLADLRALCKDHALGSDSTDWQALSLVAQCDPDVFLLTDDGALLLNTVADRLLQPQSSLGGEEDLEAVRALFDCIIGGYEKARDLSSFLRKWFEQLVKCDASSLSDATNRSAWFSSAVHRSSRLTTAIENSLTPKQLLNVLQWVEEQASVLPAATLVFLDTIAAALKSDDFVDVVQLRLFDLMQDAWLSDTLPSDLLALRWPIVASTVSWVNNEEASKIRSKVQSELKKTLAKGKLENPDTLEAFRAATQLWLSAFPDGEDVAELAALLGSFADRLAKQLRKLKPASLEIPWDPFAVQLSTPETRPTASSVTITSYVDFALGEASRFLPLVSENADTLPEFLRHIIAFSDDKDAAPQESKQLSSALSAVLSNENVFHEARLTTKVIDHVIEALTCGSKSSPWEDASTSAALKALIDTPNELLSRAQRERIMETLMLQRRKMKSKTEKVSASTWNLVLGLMVKVMQRSTFYEGMSFSDLTALATSASPAIADMDPKTALGTSRLICELSTLTIRQINDHYEEWGAKYFKKAGRHLDKNEEESSDEILKLAVLKALVKVLSGSGNFEGDDASLDLSDVRGRLATIVKGILDAYAREWRSSNDRAAVNKLLVAIDAAEGLPSDALEGLKIDIKALEEASADAVSQGYLRGWHLRTFLIGNFAPLLAQPRPTDFRLLFQSDDASEGTGSIPDVVSASSSRETTNACVDAIVRRMGRSEKLQYLESLLEELDEGQAVDGQLLAIHQVVVRLTDEQGSSEKTTSFDLATAHSKLTARLAKTTSARAFCRTADVARLLLDQRATLMTQWNIETTLGAVSVMASGGGGVAVSSSPRVYEALCSLVSVVIRRHRLRLEDHYHILLSTLEALLRALVHDASKGAAATLGSRHATLYGRLVTLVTEPSVASVSRAQHVGALDSATDAAKKTAGRHVYLVLMQYVKLQLEVDVPHGVREALEPGMHSIFDVTPSEVRKILNDAMDASGRAILREMFKRYTQFGKWSGV</sequence>
<dbReference type="InterPro" id="IPR018849">
    <property type="entry name" value="Urb2/Npa2_C"/>
</dbReference>
<dbReference type="GeneID" id="39604487"/>
<organism evidence="2 3">
    <name type="scientific">Verticillium nonalfalfae</name>
    <dbReference type="NCBI Taxonomy" id="1051616"/>
    <lineage>
        <taxon>Eukaryota</taxon>
        <taxon>Fungi</taxon>
        <taxon>Dikarya</taxon>
        <taxon>Ascomycota</taxon>
        <taxon>Pezizomycotina</taxon>
        <taxon>Sordariomycetes</taxon>
        <taxon>Hypocreomycetidae</taxon>
        <taxon>Glomerellales</taxon>
        <taxon>Plectosphaerellaceae</taxon>
        <taxon>Verticillium</taxon>
    </lineage>
</organism>
<protein>
    <recommendedName>
        <fullName evidence="1">Nucleolar 27S pre-rRNA processing Urb2/Npa2 C-terminal domain-containing protein</fullName>
    </recommendedName>
</protein>
<dbReference type="Proteomes" id="UP000267145">
    <property type="component" value="Unassembled WGS sequence"/>
</dbReference>
<gene>
    <name evidence="2" type="ORF">D7B24_000798</name>
</gene>